<dbReference type="InterPro" id="IPR015590">
    <property type="entry name" value="Aldehyde_DH_dom"/>
</dbReference>
<gene>
    <name evidence="4" type="primary">gapN</name>
    <name evidence="4" type="ORF">TST_0167</name>
</gene>
<dbReference type="KEGG" id="ttk:TST_0167"/>
<dbReference type="Proteomes" id="UP000063234">
    <property type="component" value="Chromosome"/>
</dbReference>
<dbReference type="PANTHER" id="PTHR42991:SF1">
    <property type="entry name" value="ALDEHYDE DEHYDROGENASE"/>
    <property type="match status" value="1"/>
</dbReference>
<dbReference type="FunFam" id="3.40.605.10:FF:000007">
    <property type="entry name" value="NAD/NADP-dependent betaine aldehyde dehydrogenase"/>
    <property type="match status" value="1"/>
</dbReference>
<dbReference type="AlphaFoldDB" id="A0A0S3QRS0"/>
<comment type="similarity">
    <text evidence="1">Belongs to the aldehyde dehydrogenase family.</text>
</comment>
<proteinExistence type="inferred from homology"/>
<dbReference type="EC" id="1.2.1.9" evidence="4"/>
<dbReference type="OrthoDB" id="9762913at2"/>
<evidence type="ECO:0000256" key="2">
    <source>
        <dbReference type="ARBA" id="ARBA00023002"/>
    </source>
</evidence>
<dbReference type="CDD" id="cd07149">
    <property type="entry name" value="ALDH_y4uC"/>
    <property type="match status" value="1"/>
</dbReference>
<evidence type="ECO:0000259" key="3">
    <source>
        <dbReference type="Pfam" id="PF00171"/>
    </source>
</evidence>
<feature type="domain" description="Aldehyde dehydrogenase" evidence="3">
    <location>
        <begin position="9"/>
        <end position="465"/>
    </location>
</feature>
<dbReference type="PANTHER" id="PTHR42991">
    <property type="entry name" value="ALDEHYDE DEHYDROGENASE"/>
    <property type="match status" value="1"/>
</dbReference>
<reference evidence="5" key="1">
    <citation type="journal article" date="2018" name="Science">
        <title>A primordial and reversible TCA cycle in a facultatively chemolithoautotrophic thermophile.</title>
        <authorList>
            <person name="Nunoura T."/>
            <person name="Chikaraishi Y."/>
            <person name="Izaki R."/>
            <person name="Suwa T."/>
            <person name="Sato T."/>
            <person name="Harada T."/>
            <person name="Mori K."/>
            <person name="Kato Y."/>
            <person name="Miyazaki M."/>
            <person name="Shimamura S."/>
            <person name="Yanagawa K."/>
            <person name="Shuto A."/>
            <person name="Ohkouchi N."/>
            <person name="Fujita N."/>
            <person name="Takaki Y."/>
            <person name="Atomi H."/>
            <person name="Takai K."/>
        </authorList>
    </citation>
    <scope>NUCLEOTIDE SEQUENCE [LARGE SCALE GENOMIC DNA]</scope>
    <source>
        <strain evidence="5">DSM 17441 / JCM 13301 / NBRC 103674 / ABI70S6</strain>
    </source>
</reference>
<dbReference type="Pfam" id="PF00171">
    <property type="entry name" value="Aldedh"/>
    <property type="match status" value="1"/>
</dbReference>
<dbReference type="EMBL" id="AP013035">
    <property type="protein sequence ID" value="BAT70977.1"/>
    <property type="molecule type" value="Genomic_DNA"/>
</dbReference>
<dbReference type="GO" id="GO:0008911">
    <property type="term" value="F:lactaldehyde dehydrogenase (NAD+) activity"/>
    <property type="evidence" value="ECO:0007669"/>
    <property type="project" value="TreeGrafter"/>
</dbReference>
<dbReference type="InterPro" id="IPR051020">
    <property type="entry name" value="ALDH-related_metabolic_enz"/>
</dbReference>
<dbReference type="SUPFAM" id="SSF53720">
    <property type="entry name" value="ALDH-like"/>
    <property type="match status" value="1"/>
</dbReference>
<evidence type="ECO:0000256" key="1">
    <source>
        <dbReference type="ARBA" id="ARBA00009986"/>
    </source>
</evidence>
<evidence type="ECO:0000313" key="5">
    <source>
        <dbReference type="Proteomes" id="UP000063234"/>
    </source>
</evidence>
<keyword evidence="5" id="KW-1185">Reference proteome</keyword>
<name>A0A0S3QRS0_THET7</name>
<dbReference type="InterPro" id="IPR016162">
    <property type="entry name" value="Ald_DH_N"/>
</dbReference>
<keyword evidence="2 4" id="KW-0560">Oxidoreductase</keyword>
<accession>A0A0S3QRS0</accession>
<dbReference type="RefSeq" id="WP_068548769.1">
    <property type="nucleotide sequence ID" value="NZ_AP013035.1"/>
</dbReference>
<dbReference type="InterPro" id="IPR016161">
    <property type="entry name" value="Ald_DH/histidinol_DH"/>
</dbReference>
<protein>
    <submittedName>
        <fullName evidence="4">Glyceraldehyde-3-phosphate dehydrogenase (NADP)</fullName>
        <ecNumber evidence="4">1.2.1.9</ecNumber>
    </submittedName>
</protein>
<dbReference type="InterPro" id="IPR016163">
    <property type="entry name" value="Ald_DH_C"/>
</dbReference>
<dbReference type="PATRIC" id="fig|1298851.3.peg.170"/>
<evidence type="ECO:0000313" key="4">
    <source>
        <dbReference type="EMBL" id="BAT70977.1"/>
    </source>
</evidence>
<dbReference type="GO" id="GO:0008886">
    <property type="term" value="F:glyceraldehyde-3-phosphate dehydrogenase (NADP+) (non-phosphorylating) activity"/>
    <property type="evidence" value="ECO:0007669"/>
    <property type="project" value="UniProtKB-EC"/>
</dbReference>
<dbReference type="Gene3D" id="3.40.309.10">
    <property type="entry name" value="Aldehyde Dehydrogenase, Chain A, domain 2"/>
    <property type="match status" value="1"/>
</dbReference>
<dbReference type="STRING" id="1298851.TST_0167"/>
<dbReference type="Gene3D" id="3.40.605.10">
    <property type="entry name" value="Aldehyde Dehydrogenase, Chain A, domain 1"/>
    <property type="match status" value="1"/>
</dbReference>
<organism evidence="4 5">
    <name type="scientific">Thermosulfidibacter takaii (strain DSM 17441 / JCM 13301 / NBRC 103674 / ABI70S6)</name>
    <dbReference type="NCBI Taxonomy" id="1298851"/>
    <lineage>
        <taxon>Bacteria</taxon>
        <taxon>Pseudomonadati</taxon>
        <taxon>Thermosulfidibacterota</taxon>
        <taxon>Thermosulfidibacteria</taxon>
        <taxon>Thermosulfidibacterales</taxon>
        <taxon>Thermosulfidibacteraceae</taxon>
    </lineage>
</organism>
<sequence length="471" mass="51138">MKMLLAGEWVDRDEKIEVYNPYDNSLIDTVPKATAEDVEKAVEAAKKGQKDIASLSAYERYEILKKAAEIMERRKEELAQLVSKEVGKTIKEARGEIARALQTLTLSAEEAKRLTGEEVRFDGAPTGKGKVGLYIRVPVGIVAAITPFNFPVNLAMHKIAPALAAGNAVILKPPSVTPLSSLVMGEIFLEAGVPPLAFQVITGPGGEVGEGLAAHPAIRKVSFTGSRDVGKRIMSVAGFKKCTMELGSNSAVIVCEDAQFEKAFPRAVLAAYALAGQVCISVQRIFVHRSRFDEFVNKYVEITKGLKVGDQLKEETDVGPLVEAKEAQRVREWIDEAVNMGAKLLTGGEVEGALMTPAVVTNCPREAKLFRQEAFGPVVIINPVDSFEEAIEAANDSVYGLQAGVYTQNVYKAWKAAYEVEVGGVIINDVPTFRVDLMPYGGVKESGIGREGPRYAIEEMTEIKLICFDLN</sequence>